<dbReference type="AlphaFoldDB" id="A0A8S1JEM5"/>
<name>A0A8S1JEM5_9CHLO</name>
<gene>
    <name evidence="1" type="ORF">OSTQU699_LOCUS10115</name>
</gene>
<sequence>MRQKEGGVQQVVSCHGMLWMPVAFDPHLPNSSRFNIDSLMRFFRRRSAVCGSSITNAAATGADRSRAPHCAGAAHCGRTACCLGSVPDGIGVLTSVVHHRTIRLY</sequence>
<comment type="caution">
    <text evidence="1">The sequence shown here is derived from an EMBL/GenBank/DDBJ whole genome shotgun (WGS) entry which is preliminary data.</text>
</comment>
<proteinExistence type="predicted"/>
<evidence type="ECO:0000313" key="2">
    <source>
        <dbReference type="Proteomes" id="UP000708148"/>
    </source>
</evidence>
<accession>A0A8S1JEM5</accession>
<reference evidence="1" key="1">
    <citation type="submission" date="2020-12" db="EMBL/GenBank/DDBJ databases">
        <authorList>
            <person name="Iha C."/>
        </authorList>
    </citation>
    <scope>NUCLEOTIDE SEQUENCE</scope>
</reference>
<protein>
    <submittedName>
        <fullName evidence="1">Uncharacterized protein</fullName>
    </submittedName>
</protein>
<dbReference type="EMBL" id="CAJHUC010002951">
    <property type="protein sequence ID" value="CAD7704760.1"/>
    <property type="molecule type" value="Genomic_DNA"/>
</dbReference>
<organism evidence="1 2">
    <name type="scientific">Ostreobium quekettii</name>
    <dbReference type="NCBI Taxonomy" id="121088"/>
    <lineage>
        <taxon>Eukaryota</taxon>
        <taxon>Viridiplantae</taxon>
        <taxon>Chlorophyta</taxon>
        <taxon>core chlorophytes</taxon>
        <taxon>Ulvophyceae</taxon>
        <taxon>TCBD clade</taxon>
        <taxon>Bryopsidales</taxon>
        <taxon>Ostreobineae</taxon>
        <taxon>Ostreobiaceae</taxon>
        <taxon>Ostreobium</taxon>
    </lineage>
</organism>
<dbReference type="Proteomes" id="UP000708148">
    <property type="component" value="Unassembled WGS sequence"/>
</dbReference>
<evidence type="ECO:0000313" key="1">
    <source>
        <dbReference type="EMBL" id="CAD7704760.1"/>
    </source>
</evidence>
<keyword evidence="2" id="KW-1185">Reference proteome</keyword>